<dbReference type="AlphaFoldDB" id="A3IPU0"/>
<dbReference type="OrthoDB" id="9811076at2"/>
<dbReference type="InterPro" id="IPR008988">
    <property type="entry name" value="Transcriptional_repressor_C"/>
</dbReference>
<accession>A3IPU0</accession>
<sequence>MNKIVRTYLRELPVGAIGYIVGYDKVFKGYQGKLLAMGLTPGTQFIVIRQASKDWPIILEVKGNLIKLTQPEADALCIEEEE</sequence>
<protein>
    <submittedName>
        <fullName evidence="3">FeoA</fullName>
    </submittedName>
</protein>
<dbReference type="InterPro" id="IPR007167">
    <property type="entry name" value="Fe-transptr_FeoA-like"/>
</dbReference>
<dbReference type="Proteomes" id="UP000003781">
    <property type="component" value="Unassembled WGS sequence"/>
</dbReference>
<dbReference type="eggNOG" id="COG1918">
    <property type="taxonomic scope" value="Bacteria"/>
</dbReference>
<proteinExistence type="predicted"/>
<dbReference type="GO" id="GO:0046914">
    <property type="term" value="F:transition metal ion binding"/>
    <property type="evidence" value="ECO:0007669"/>
    <property type="project" value="InterPro"/>
</dbReference>
<keyword evidence="1" id="KW-0408">Iron</keyword>
<comment type="caution">
    <text evidence="3">The sequence shown here is derived from an EMBL/GenBank/DDBJ whole genome shotgun (WGS) entry which is preliminary data.</text>
</comment>
<reference evidence="3 4" key="1">
    <citation type="submission" date="2007-03" db="EMBL/GenBank/DDBJ databases">
        <authorList>
            <person name="Stal L."/>
            <person name="Ferriera S."/>
            <person name="Johnson J."/>
            <person name="Kravitz S."/>
            <person name="Beeson K."/>
            <person name="Sutton G."/>
            <person name="Rogers Y.-H."/>
            <person name="Friedman R."/>
            <person name="Frazier M."/>
            <person name="Venter J.C."/>
        </authorList>
    </citation>
    <scope>NUCLEOTIDE SEQUENCE [LARGE SCALE GENOMIC DNA]</scope>
    <source>
        <strain evidence="3 4">CCY0110</strain>
    </source>
</reference>
<dbReference type="Gene3D" id="2.30.30.90">
    <property type="match status" value="1"/>
</dbReference>
<evidence type="ECO:0000259" key="2">
    <source>
        <dbReference type="SMART" id="SM00899"/>
    </source>
</evidence>
<dbReference type="RefSeq" id="WP_008275408.1">
    <property type="nucleotide sequence ID" value="NZ_AAXW01000013.1"/>
</dbReference>
<dbReference type="SUPFAM" id="SSF50037">
    <property type="entry name" value="C-terminal domain of transcriptional repressors"/>
    <property type="match status" value="1"/>
</dbReference>
<evidence type="ECO:0000313" key="3">
    <source>
        <dbReference type="EMBL" id="EAZ91580.1"/>
    </source>
</evidence>
<dbReference type="Pfam" id="PF04023">
    <property type="entry name" value="FeoA"/>
    <property type="match status" value="1"/>
</dbReference>
<evidence type="ECO:0000313" key="4">
    <source>
        <dbReference type="Proteomes" id="UP000003781"/>
    </source>
</evidence>
<dbReference type="SMART" id="SM00899">
    <property type="entry name" value="FeoA"/>
    <property type="match status" value="1"/>
</dbReference>
<organism evidence="3 4">
    <name type="scientific">Crocosphaera chwakensis CCY0110</name>
    <dbReference type="NCBI Taxonomy" id="391612"/>
    <lineage>
        <taxon>Bacteria</taxon>
        <taxon>Bacillati</taxon>
        <taxon>Cyanobacteriota</taxon>
        <taxon>Cyanophyceae</taxon>
        <taxon>Oscillatoriophycideae</taxon>
        <taxon>Chroococcales</taxon>
        <taxon>Aphanothecaceae</taxon>
        <taxon>Crocosphaera</taxon>
        <taxon>Crocosphaera chwakensis</taxon>
    </lineage>
</organism>
<dbReference type="InterPro" id="IPR038157">
    <property type="entry name" value="FeoA_core_dom"/>
</dbReference>
<keyword evidence="4" id="KW-1185">Reference proteome</keyword>
<name>A3IPU0_9CHRO</name>
<gene>
    <name evidence="3" type="ORF">CY0110_13706</name>
</gene>
<feature type="domain" description="Ferrous iron transporter FeoA-like" evidence="2">
    <location>
        <begin position="7"/>
        <end position="80"/>
    </location>
</feature>
<dbReference type="EMBL" id="AAXW01000013">
    <property type="protein sequence ID" value="EAZ91580.1"/>
    <property type="molecule type" value="Genomic_DNA"/>
</dbReference>
<evidence type="ECO:0000256" key="1">
    <source>
        <dbReference type="ARBA" id="ARBA00023004"/>
    </source>
</evidence>